<accession>A0A2B7Z3E4</accession>
<dbReference type="PANTHER" id="PTHR36978:SF4">
    <property type="entry name" value="P-LOOP CONTAINING NUCLEOSIDE TRIPHOSPHATE HYDROLASE PROTEIN"/>
    <property type="match status" value="1"/>
</dbReference>
<comment type="caution">
    <text evidence="2">The sequence shown here is derived from an EMBL/GenBank/DDBJ whole genome shotgun (WGS) entry which is preliminary data.</text>
</comment>
<dbReference type="EMBL" id="PDNA01000008">
    <property type="protein sequence ID" value="PGH27347.1"/>
    <property type="molecule type" value="Genomic_DNA"/>
</dbReference>
<reference evidence="2 3" key="1">
    <citation type="submission" date="2017-10" db="EMBL/GenBank/DDBJ databases">
        <title>Comparative genomics in systemic dimorphic fungi from Ajellomycetaceae.</title>
        <authorList>
            <person name="Munoz J.F."/>
            <person name="Mcewen J.G."/>
            <person name="Clay O.K."/>
            <person name="Cuomo C.A."/>
        </authorList>
    </citation>
    <scope>NUCLEOTIDE SEQUENCE [LARGE SCALE GENOMIC DNA]</scope>
    <source>
        <strain evidence="2 3">UAMH7299</strain>
    </source>
</reference>
<evidence type="ECO:0000313" key="2">
    <source>
        <dbReference type="EMBL" id="PGH27347.1"/>
    </source>
</evidence>
<dbReference type="STRING" id="1447883.A0A2B7Z3E4"/>
<dbReference type="Proteomes" id="UP000224634">
    <property type="component" value="Unassembled WGS sequence"/>
</dbReference>
<dbReference type="OrthoDB" id="408152at2759"/>
<protein>
    <recommendedName>
        <fullName evidence="4">NAD dependent epimerase/dehydratase</fullName>
    </recommendedName>
</protein>
<name>A0A2B7Z3E4_POLH7</name>
<keyword evidence="1" id="KW-1133">Transmembrane helix</keyword>
<dbReference type="Gene3D" id="3.40.50.300">
    <property type="entry name" value="P-loop containing nucleotide triphosphate hydrolases"/>
    <property type="match status" value="1"/>
</dbReference>
<evidence type="ECO:0000256" key="1">
    <source>
        <dbReference type="SAM" id="Phobius"/>
    </source>
</evidence>
<dbReference type="AlphaFoldDB" id="A0A2B7Z3E4"/>
<organism evidence="2 3">
    <name type="scientific">Polytolypa hystricis (strain UAMH7299)</name>
    <dbReference type="NCBI Taxonomy" id="1447883"/>
    <lineage>
        <taxon>Eukaryota</taxon>
        <taxon>Fungi</taxon>
        <taxon>Dikarya</taxon>
        <taxon>Ascomycota</taxon>
        <taxon>Pezizomycotina</taxon>
        <taxon>Eurotiomycetes</taxon>
        <taxon>Eurotiomycetidae</taxon>
        <taxon>Onygenales</taxon>
        <taxon>Onygenales incertae sedis</taxon>
        <taxon>Polytolypa</taxon>
    </lineage>
</organism>
<dbReference type="PANTHER" id="PTHR36978">
    <property type="entry name" value="P-LOOP CONTAINING NUCLEOTIDE TRIPHOSPHATE HYDROLASE"/>
    <property type="match status" value="1"/>
</dbReference>
<keyword evidence="1" id="KW-0812">Transmembrane</keyword>
<sequence>MASKGPTRKVPVEVLHLSMPRTGSVSMMSAYNTLGLTTYHGFDFMARSSDQVVWEKAIDGKFYGKGKPFEKEDFDAFLGEFAVLSDFPVIEFAEELVKMYPEAKVVLVDRDLDKWYHSFKTQIIAASYTWMVRVMTSFLDHFLTARAATTMLKLEHAMFNCSDQEGFERNAKETYQKHYEKVRNLVPKERLLEYKLGSGWEPLCEFLGKEVPQEEFPFKNETKEFAIWMRKIQLKVLREGTQTVVLKFIIPAAICAGAWMLLKAI</sequence>
<evidence type="ECO:0000313" key="3">
    <source>
        <dbReference type="Proteomes" id="UP000224634"/>
    </source>
</evidence>
<dbReference type="InterPro" id="IPR040632">
    <property type="entry name" value="Sulfotransfer_4"/>
</dbReference>
<dbReference type="SUPFAM" id="SSF52540">
    <property type="entry name" value="P-loop containing nucleoside triphosphate hydrolases"/>
    <property type="match status" value="1"/>
</dbReference>
<keyword evidence="3" id="KW-1185">Reference proteome</keyword>
<keyword evidence="1" id="KW-0472">Membrane</keyword>
<feature type="transmembrane region" description="Helical" evidence="1">
    <location>
        <begin position="244"/>
        <end position="262"/>
    </location>
</feature>
<proteinExistence type="predicted"/>
<evidence type="ECO:0008006" key="4">
    <source>
        <dbReference type="Google" id="ProtNLM"/>
    </source>
</evidence>
<dbReference type="InterPro" id="IPR027417">
    <property type="entry name" value="P-loop_NTPase"/>
</dbReference>
<dbReference type="Pfam" id="PF17784">
    <property type="entry name" value="Sulfotransfer_4"/>
    <property type="match status" value="1"/>
</dbReference>
<gene>
    <name evidence="2" type="ORF">AJ80_01059</name>
</gene>